<keyword evidence="1" id="KW-1133">Transmembrane helix</keyword>
<gene>
    <name evidence="2" type="ORF">RNC47_24275</name>
</gene>
<protein>
    <recommendedName>
        <fullName evidence="4">SAF domain-containing protein</fullName>
    </recommendedName>
</protein>
<feature type="transmembrane region" description="Helical" evidence="1">
    <location>
        <begin position="32"/>
        <end position="54"/>
    </location>
</feature>
<reference evidence="3" key="1">
    <citation type="submission" date="2023-07" db="EMBL/GenBank/DDBJ databases">
        <title>30 novel species of actinomycetes from the DSMZ collection.</title>
        <authorList>
            <person name="Nouioui I."/>
        </authorList>
    </citation>
    <scope>NUCLEOTIDE SEQUENCE [LARGE SCALE GENOMIC DNA]</scope>
    <source>
        <strain evidence="3">DSM 44918</strain>
    </source>
</reference>
<sequence length="222" mass="23148">MSTTSFRELHTRAPANAAVGSRLRGITRRRRVPHLLVGVLLVVGCATGGVIAAVQMGERVPVLMLAEPVSVGQRLRATDVREVSVAVDAGLEVVSAEALDEVEGELLAYSLPAGTLLSRQVLGEAMLPPTGEAVAAVGLSTGQFPPHLQPGHTVRVVAARDGGLAGTAPPREAWEAVVTAVEYGADDRLTVVSLQLPRNRAEDLAGWPADAIRLVVVAGEQP</sequence>
<evidence type="ECO:0008006" key="4">
    <source>
        <dbReference type="Google" id="ProtNLM"/>
    </source>
</evidence>
<evidence type="ECO:0000313" key="3">
    <source>
        <dbReference type="Proteomes" id="UP001183420"/>
    </source>
</evidence>
<dbReference type="EMBL" id="JAVREM010000040">
    <property type="protein sequence ID" value="MDT0321450.1"/>
    <property type="molecule type" value="Genomic_DNA"/>
</dbReference>
<evidence type="ECO:0000313" key="2">
    <source>
        <dbReference type="EMBL" id="MDT0321450.1"/>
    </source>
</evidence>
<proteinExistence type="predicted"/>
<evidence type="ECO:0000256" key="1">
    <source>
        <dbReference type="SAM" id="Phobius"/>
    </source>
</evidence>
<comment type="caution">
    <text evidence="2">The sequence shown here is derived from an EMBL/GenBank/DDBJ whole genome shotgun (WGS) entry which is preliminary data.</text>
</comment>
<dbReference type="Proteomes" id="UP001183420">
    <property type="component" value="Unassembled WGS sequence"/>
</dbReference>
<dbReference type="RefSeq" id="WP_311601667.1">
    <property type="nucleotide sequence ID" value="NZ_JAVREM010000040.1"/>
</dbReference>
<keyword evidence="1" id="KW-0472">Membrane</keyword>
<keyword evidence="1" id="KW-0812">Transmembrane</keyword>
<keyword evidence="3" id="KW-1185">Reference proteome</keyword>
<accession>A0ABU2LV22</accession>
<organism evidence="2 3">
    <name type="scientific">Streptomyces millisiae</name>
    <dbReference type="NCBI Taxonomy" id="3075542"/>
    <lineage>
        <taxon>Bacteria</taxon>
        <taxon>Bacillati</taxon>
        <taxon>Actinomycetota</taxon>
        <taxon>Actinomycetes</taxon>
        <taxon>Kitasatosporales</taxon>
        <taxon>Streptomycetaceae</taxon>
        <taxon>Streptomyces</taxon>
    </lineage>
</organism>
<name>A0ABU2LV22_9ACTN</name>